<reference evidence="2 3" key="1">
    <citation type="submission" date="2016-10" db="EMBL/GenBank/DDBJ databases">
        <authorList>
            <person name="de Groot N.N."/>
        </authorList>
    </citation>
    <scope>NUCLEOTIDE SEQUENCE [LARGE SCALE GENOMIC DNA]</scope>
    <source>
        <strain evidence="2 3">DSM 45514</strain>
    </source>
</reference>
<dbReference type="Pfam" id="PF03372">
    <property type="entry name" value="Exo_endo_phos"/>
    <property type="match status" value="1"/>
</dbReference>
<sequence length="283" mass="32480">MRKSTWWWSGIVLALLLWVPFSVCGMGVDQERKVSVLTWNIHHGTDHQGRLDLERTAEVIRESGAELVALQEVDRHWSDRSRFTDQARILGEKLDMWVCFAPIYSLDPQKEGEPRREYGLAILSRYPITSFKNHELSRISSLEPERGIQSLPGFPEAVINLKGQKVHLFNTHLSWMDADLRLKEAEEMLDIMAKADHPVILTGDMNALPGTREIHRLEQEMTDTFEAAGEGDGFTYPVLDPRRRIDFIFSSREIRALDSRVIQDVGSDHYPVLSVLEVPKQIH</sequence>
<dbReference type="Gene3D" id="3.60.10.10">
    <property type="entry name" value="Endonuclease/exonuclease/phosphatase"/>
    <property type="match status" value="1"/>
</dbReference>
<name>A0A1G6KS57_9BACL</name>
<proteinExistence type="predicted"/>
<dbReference type="PANTHER" id="PTHR14859">
    <property type="entry name" value="CALCOFLUOR WHITE HYPERSENSITIVE PROTEIN PRECURSOR"/>
    <property type="match status" value="1"/>
</dbReference>
<protein>
    <submittedName>
        <fullName evidence="2">Metal-dependent hydrolase, endonuclease/exonuclease/phosphatase family</fullName>
    </submittedName>
</protein>
<dbReference type="GO" id="GO:0006506">
    <property type="term" value="P:GPI anchor biosynthetic process"/>
    <property type="evidence" value="ECO:0007669"/>
    <property type="project" value="TreeGrafter"/>
</dbReference>
<feature type="domain" description="Endonuclease/exonuclease/phosphatase" evidence="1">
    <location>
        <begin position="37"/>
        <end position="269"/>
    </location>
</feature>
<dbReference type="PANTHER" id="PTHR14859:SF15">
    <property type="entry name" value="ENDONUCLEASE_EXONUCLEASE_PHOSPHATASE DOMAIN-CONTAINING PROTEIN"/>
    <property type="match status" value="1"/>
</dbReference>
<dbReference type="GO" id="GO:0016020">
    <property type="term" value="C:membrane"/>
    <property type="evidence" value="ECO:0007669"/>
    <property type="project" value="GOC"/>
</dbReference>
<dbReference type="STRING" id="1236220.SAMN04488112_106136"/>
<dbReference type="InterPro" id="IPR005135">
    <property type="entry name" value="Endo/exonuclease/phosphatase"/>
</dbReference>
<keyword evidence="2" id="KW-0540">Nuclease</keyword>
<dbReference type="Proteomes" id="UP000199387">
    <property type="component" value="Unassembled WGS sequence"/>
</dbReference>
<keyword evidence="2" id="KW-0255">Endonuclease</keyword>
<dbReference type="InterPro" id="IPR051916">
    <property type="entry name" value="GPI-anchor_lipid_remodeler"/>
</dbReference>
<dbReference type="GO" id="GO:0004519">
    <property type="term" value="F:endonuclease activity"/>
    <property type="evidence" value="ECO:0007669"/>
    <property type="project" value="UniProtKB-KW"/>
</dbReference>
<dbReference type="RefSeq" id="WP_091567676.1">
    <property type="nucleotide sequence ID" value="NZ_FMZA01000006.1"/>
</dbReference>
<evidence type="ECO:0000313" key="2">
    <source>
        <dbReference type="EMBL" id="SDC33932.1"/>
    </source>
</evidence>
<keyword evidence="3" id="KW-1185">Reference proteome</keyword>
<dbReference type="AlphaFoldDB" id="A0A1G6KS57"/>
<dbReference type="InterPro" id="IPR036691">
    <property type="entry name" value="Endo/exonu/phosph_ase_sf"/>
</dbReference>
<dbReference type="OrthoDB" id="9812537at2"/>
<keyword evidence="2" id="KW-0378">Hydrolase</keyword>
<dbReference type="EMBL" id="FMZA01000006">
    <property type="protein sequence ID" value="SDC33932.1"/>
    <property type="molecule type" value="Genomic_DNA"/>
</dbReference>
<gene>
    <name evidence="2" type="ORF">SAMN04488112_106136</name>
</gene>
<evidence type="ECO:0000313" key="3">
    <source>
        <dbReference type="Proteomes" id="UP000199387"/>
    </source>
</evidence>
<accession>A0A1G6KS57</accession>
<keyword evidence="2" id="KW-0269">Exonuclease</keyword>
<evidence type="ECO:0000259" key="1">
    <source>
        <dbReference type="Pfam" id="PF03372"/>
    </source>
</evidence>
<dbReference type="SUPFAM" id="SSF56219">
    <property type="entry name" value="DNase I-like"/>
    <property type="match status" value="1"/>
</dbReference>
<organism evidence="2 3">
    <name type="scientific">Melghirimyces thermohalophilus</name>
    <dbReference type="NCBI Taxonomy" id="1236220"/>
    <lineage>
        <taxon>Bacteria</taxon>
        <taxon>Bacillati</taxon>
        <taxon>Bacillota</taxon>
        <taxon>Bacilli</taxon>
        <taxon>Bacillales</taxon>
        <taxon>Thermoactinomycetaceae</taxon>
        <taxon>Melghirimyces</taxon>
    </lineage>
</organism>
<dbReference type="GO" id="GO:0004527">
    <property type="term" value="F:exonuclease activity"/>
    <property type="evidence" value="ECO:0007669"/>
    <property type="project" value="UniProtKB-KW"/>
</dbReference>